<comment type="caution">
    <text evidence="2">The sequence shown here is derived from an EMBL/GenBank/DDBJ whole genome shotgun (WGS) entry which is preliminary data.</text>
</comment>
<evidence type="ECO:0000313" key="3">
    <source>
        <dbReference type="Proteomes" id="UP000274511"/>
    </source>
</evidence>
<accession>A0A3N0U7T8</accession>
<feature type="region of interest" description="Disordered" evidence="1">
    <location>
        <begin position="36"/>
        <end position="56"/>
    </location>
</feature>
<organism evidence="2 3">
    <name type="scientific">Lonsdalea populi</name>
    <dbReference type="NCBI Taxonomy" id="1172565"/>
    <lineage>
        <taxon>Bacteria</taxon>
        <taxon>Pseudomonadati</taxon>
        <taxon>Pseudomonadota</taxon>
        <taxon>Gammaproteobacteria</taxon>
        <taxon>Enterobacterales</taxon>
        <taxon>Pectobacteriaceae</taxon>
        <taxon>Lonsdalea</taxon>
    </lineage>
</organism>
<evidence type="ECO:0000256" key="1">
    <source>
        <dbReference type="SAM" id="MobiDB-lite"/>
    </source>
</evidence>
<sequence length="74" mass="8174">MVARSARRCAAFDPGGFGWAFSPDITPMRHVIRASSPHGMPHAVRSREYTPASMAAKRPPHELRALASLFCLIR</sequence>
<reference evidence="2 3" key="1">
    <citation type="submission" date="2018-10" db="EMBL/GenBank/DDBJ databases">
        <title>New species genome.</title>
        <authorList>
            <person name="Li Y."/>
        </authorList>
    </citation>
    <scope>NUCLEOTIDE SEQUENCE [LARGE SCALE GENOMIC DNA]</scope>
    <source>
        <strain evidence="2 3">L6_4B</strain>
    </source>
</reference>
<protein>
    <submittedName>
        <fullName evidence="2">Uncharacterized protein</fullName>
    </submittedName>
</protein>
<evidence type="ECO:0000313" key="2">
    <source>
        <dbReference type="EMBL" id="ROH76241.1"/>
    </source>
</evidence>
<proteinExistence type="predicted"/>
<dbReference type="AlphaFoldDB" id="A0A3N0U7T8"/>
<name>A0A3N0U7T8_9GAMM</name>
<dbReference type="Proteomes" id="UP000274511">
    <property type="component" value="Unassembled WGS sequence"/>
</dbReference>
<dbReference type="EMBL" id="RJUJ01000025">
    <property type="protein sequence ID" value="ROH76241.1"/>
    <property type="molecule type" value="Genomic_DNA"/>
</dbReference>
<gene>
    <name evidence="2" type="ORF">EC392_15885</name>
</gene>